<dbReference type="SUPFAM" id="SSF53335">
    <property type="entry name" value="S-adenosyl-L-methionine-dependent methyltransferases"/>
    <property type="match status" value="1"/>
</dbReference>
<dbReference type="EMBL" id="UGHV01000001">
    <property type="protein sequence ID" value="STO96469.1"/>
    <property type="molecule type" value="Genomic_DNA"/>
</dbReference>
<organism evidence="1 2">
    <name type="scientific">Helicobacter canis</name>
    <dbReference type="NCBI Taxonomy" id="29419"/>
    <lineage>
        <taxon>Bacteria</taxon>
        <taxon>Pseudomonadati</taxon>
        <taxon>Campylobacterota</taxon>
        <taxon>Epsilonproteobacteria</taxon>
        <taxon>Campylobacterales</taxon>
        <taxon>Helicobacteraceae</taxon>
        <taxon>Helicobacter</taxon>
    </lineage>
</organism>
<dbReference type="RefSeq" id="WP_220176683.1">
    <property type="nucleotide sequence ID" value="NZ_UGHV01000001.1"/>
</dbReference>
<dbReference type="InterPro" id="IPR029063">
    <property type="entry name" value="SAM-dependent_MTases_sf"/>
</dbReference>
<name>A0A377J291_9HELI</name>
<gene>
    <name evidence="1" type="ORF">NCTC12410_00282</name>
</gene>
<dbReference type="Gene3D" id="3.40.50.150">
    <property type="entry name" value="Vaccinia Virus protein VP39"/>
    <property type="match status" value="1"/>
</dbReference>
<dbReference type="AlphaFoldDB" id="A0A377J291"/>
<protein>
    <submittedName>
        <fullName evidence="1">Uncharacterized protein</fullName>
    </submittedName>
</protein>
<evidence type="ECO:0000313" key="1">
    <source>
        <dbReference type="EMBL" id="STO96469.1"/>
    </source>
</evidence>
<evidence type="ECO:0000313" key="2">
    <source>
        <dbReference type="Proteomes" id="UP000254841"/>
    </source>
</evidence>
<dbReference type="Proteomes" id="UP000254841">
    <property type="component" value="Unassembled WGS sequence"/>
</dbReference>
<reference evidence="1 2" key="1">
    <citation type="submission" date="2018-06" db="EMBL/GenBank/DDBJ databases">
        <authorList>
            <consortium name="Pathogen Informatics"/>
            <person name="Doyle S."/>
        </authorList>
    </citation>
    <scope>NUCLEOTIDE SEQUENCE [LARGE SCALE GENOMIC DNA]</scope>
    <source>
        <strain evidence="1 2">NCTC12410</strain>
    </source>
</reference>
<accession>A0A377J291</accession>
<proteinExistence type="predicted"/>
<sequence length="38" mass="4013">MQFSFIDLFAGVGGFHLALSQANNGGGGAKCHKMRICK</sequence>